<comment type="subcellular location">
    <subcellularLocation>
        <location evidence="1">Cell membrane</location>
        <topology evidence="1">Multi-pass membrane protein</topology>
    </subcellularLocation>
</comment>
<comment type="similarity">
    <text evidence="2">Belongs to the UPF0702 family.</text>
</comment>
<dbReference type="PANTHER" id="PTHR34582:SF6">
    <property type="entry name" value="UPF0702 TRANSMEMBRANE PROTEIN YCAP"/>
    <property type="match status" value="1"/>
</dbReference>
<dbReference type="EMBL" id="JABBJJ010000069">
    <property type="protein sequence ID" value="NMO16503.1"/>
    <property type="molecule type" value="Genomic_DNA"/>
</dbReference>
<dbReference type="Proteomes" id="UP000518300">
    <property type="component" value="Unassembled WGS sequence"/>
</dbReference>
<protein>
    <submittedName>
        <fullName evidence="8">DUF421 domain-containing protein</fullName>
    </submittedName>
</protein>
<organism evidence="8 9">
    <name type="scientific">Pyxidicoccus fallax</name>
    <dbReference type="NCBI Taxonomy" id="394095"/>
    <lineage>
        <taxon>Bacteria</taxon>
        <taxon>Pseudomonadati</taxon>
        <taxon>Myxococcota</taxon>
        <taxon>Myxococcia</taxon>
        <taxon>Myxococcales</taxon>
        <taxon>Cystobacterineae</taxon>
        <taxon>Myxococcaceae</taxon>
        <taxon>Pyxidicoccus</taxon>
    </lineage>
</organism>
<evidence type="ECO:0000256" key="2">
    <source>
        <dbReference type="ARBA" id="ARBA00006448"/>
    </source>
</evidence>
<keyword evidence="3" id="KW-1003">Cell membrane</keyword>
<dbReference type="Gene3D" id="3.30.240.20">
    <property type="entry name" value="bsu07140 like domains"/>
    <property type="match status" value="1"/>
</dbReference>
<dbReference type="PANTHER" id="PTHR34582">
    <property type="entry name" value="UPF0702 TRANSMEMBRANE PROTEIN YCAP"/>
    <property type="match status" value="1"/>
</dbReference>
<evidence type="ECO:0000256" key="1">
    <source>
        <dbReference type="ARBA" id="ARBA00004651"/>
    </source>
</evidence>
<evidence type="ECO:0000313" key="8">
    <source>
        <dbReference type="EMBL" id="NMO16503.1"/>
    </source>
</evidence>
<evidence type="ECO:0000256" key="3">
    <source>
        <dbReference type="ARBA" id="ARBA00022475"/>
    </source>
</evidence>
<reference evidence="8 9" key="1">
    <citation type="submission" date="2020-04" db="EMBL/GenBank/DDBJ databases">
        <title>Draft genome of Pyxidicoccus fallax type strain.</title>
        <authorList>
            <person name="Whitworth D.E."/>
        </authorList>
    </citation>
    <scope>NUCLEOTIDE SEQUENCE [LARGE SCALE GENOMIC DNA]</scope>
    <source>
        <strain evidence="8 9">DSM 14698</strain>
    </source>
</reference>
<dbReference type="GO" id="GO:0005886">
    <property type="term" value="C:plasma membrane"/>
    <property type="evidence" value="ECO:0007669"/>
    <property type="project" value="UniProtKB-SubCell"/>
</dbReference>
<dbReference type="InterPro" id="IPR023090">
    <property type="entry name" value="UPF0702_alpha/beta_dom_sf"/>
</dbReference>
<evidence type="ECO:0000313" key="9">
    <source>
        <dbReference type="Proteomes" id="UP000518300"/>
    </source>
</evidence>
<dbReference type="RefSeq" id="WP_169345791.1">
    <property type="nucleotide sequence ID" value="NZ_JABBJJ010000069.1"/>
</dbReference>
<gene>
    <name evidence="8" type="ORF">HG543_16795</name>
</gene>
<keyword evidence="9" id="KW-1185">Reference proteome</keyword>
<keyword evidence="5" id="KW-1133">Transmembrane helix</keyword>
<keyword evidence="6" id="KW-0472">Membrane</keyword>
<keyword evidence="4" id="KW-0812">Transmembrane</keyword>
<dbReference type="AlphaFoldDB" id="A0A848LGD2"/>
<dbReference type="InterPro" id="IPR007353">
    <property type="entry name" value="DUF421"/>
</dbReference>
<sequence length="171" mass="19421">MKPFDWPGLWTPDLHPLEVVFRATAVYLFAQLVLRMAGRKEFARSSTFDIVLLLIISVCLRKSIVGDDESLTSAFLGLSTLAAWDRLFSWMAMRSHKAALVLEGRPVELVREGRINEDNLRKSLMSREELLSRLREHGTESVRKVRLAYLEPDGKVTFLMKKEGGEGSSLQ</sequence>
<accession>A0A848LGD2</accession>
<dbReference type="Pfam" id="PF04239">
    <property type="entry name" value="DUF421"/>
    <property type="match status" value="1"/>
</dbReference>
<evidence type="ECO:0000256" key="6">
    <source>
        <dbReference type="ARBA" id="ARBA00023136"/>
    </source>
</evidence>
<comment type="caution">
    <text evidence="8">The sequence shown here is derived from an EMBL/GenBank/DDBJ whole genome shotgun (WGS) entry which is preliminary data.</text>
</comment>
<feature type="domain" description="YetF C-terminal" evidence="7">
    <location>
        <begin position="94"/>
        <end position="163"/>
    </location>
</feature>
<evidence type="ECO:0000259" key="7">
    <source>
        <dbReference type="Pfam" id="PF04239"/>
    </source>
</evidence>
<evidence type="ECO:0000256" key="5">
    <source>
        <dbReference type="ARBA" id="ARBA00022989"/>
    </source>
</evidence>
<name>A0A848LGD2_9BACT</name>
<evidence type="ECO:0000256" key="4">
    <source>
        <dbReference type="ARBA" id="ARBA00022692"/>
    </source>
</evidence>
<proteinExistence type="inferred from homology"/>